<evidence type="ECO:0000313" key="1">
    <source>
        <dbReference type="EMBL" id="CAA2101650.1"/>
    </source>
</evidence>
<name>A0A679IWY8_9HYPH</name>
<dbReference type="EMBL" id="LR743504">
    <property type="protein sequence ID" value="CAA2101650.1"/>
    <property type="molecule type" value="Genomic_DNA"/>
</dbReference>
<reference evidence="1" key="1">
    <citation type="submission" date="2019-12" db="EMBL/GenBank/DDBJ databases">
        <authorList>
            <person name="Cremers G."/>
        </authorList>
    </citation>
    <scope>NUCLEOTIDE SEQUENCE</scope>
    <source>
        <strain evidence="1">Mbul1</strain>
    </source>
</reference>
<dbReference type="Pfam" id="PF12244">
    <property type="entry name" value="DUF3606"/>
    <property type="match status" value="1"/>
</dbReference>
<proteinExistence type="predicted"/>
<evidence type="ECO:0008006" key="2">
    <source>
        <dbReference type="Google" id="ProtNLM"/>
    </source>
</evidence>
<sequence length="66" mass="7204">MSMDGSTPEAPATVTLKEPRDKAYWARYFQTPSEEVEAAVAEVGHDPAKVAERLGKPWPFEASGIV</sequence>
<accession>A0A679IWY8</accession>
<gene>
    <name evidence="1" type="ORF">MBUL_01284</name>
</gene>
<organism evidence="1">
    <name type="scientific">Methylobacterium bullatum</name>
    <dbReference type="NCBI Taxonomy" id="570505"/>
    <lineage>
        <taxon>Bacteria</taxon>
        <taxon>Pseudomonadati</taxon>
        <taxon>Pseudomonadota</taxon>
        <taxon>Alphaproteobacteria</taxon>
        <taxon>Hyphomicrobiales</taxon>
        <taxon>Methylobacteriaceae</taxon>
        <taxon>Methylobacterium</taxon>
    </lineage>
</organism>
<dbReference type="InterPro" id="IPR022037">
    <property type="entry name" value="DUF3606"/>
</dbReference>
<dbReference type="AlphaFoldDB" id="A0A679IWY8"/>
<protein>
    <recommendedName>
        <fullName evidence="2">DUF3606 domain-containing protein</fullName>
    </recommendedName>
</protein>